<proteinExistence type="predicted"/>
<dbReference type="InterPro" id="IPR001347">
    <property type="entry name" value="SIS_dom"/>
</dbReference>
<dbReference type="OrthoDB" id="3684496at2"/>
<organism evidence="2 3">
    <name type="scientific">Streptococcus cuniculi</name>
    <dbReference type="NCBI Taxonomy" id="1432788"/>
    <lineage>
        <taxon>Bacteria</taxon>
        <taxon>Bacillati</taxon>
        <taxon>Bacillota</taxon>
        <taxon>Bacilli</taxon>
        <taxon>Lactobacillales</taxon>
        <taxon>Streptococcaceae</taxon>
        <taxon>Streptococcus</taxon>
    </lineage>
</organism>
<name>A0A1Q8E831_9STRE</name>
<dbReference type="InterPro" id="IPR036388">
    <property type="entry name" value="WH-like_DNA-bd_sf"/>
</dbReference>
<dbReference type="SUPFAM" id="SSF53697">
    <property type="entry name" value="SIS domain"/>
    <property type="match status" value="1"/>
</dbReference>
<dbReference type="Gene3D" id="3.40.50.10490">
    <property type="entry name" value="Glucose-6-phosphate isomerase like protein, domain 1"/>
    <property type="match status" value="1"/>
</dbReference>
<dbReference type="Gene3D" id="1.10.10.10">
    <property type="entry name" value="Winged helix-like DNA-binding domain superfamily/Winged helix DNA-binding domain"/>
    <property type="match status" value="1"/>
</dbReference>
<dbReference type="GO" id="GO:0097367">
    <property type="term" value="F:carbohydrate derivative binding"/>
    <property type="evidence" value="ECO:0007669"/>
    <property type="project" value="InterPro"/>
</dbReference>
<dbReference type="SUPFAM" id="SSF46689">
    <property type="entry name" value="Homeodomain-like"/>
    <property type="match status" value="1"/>
</dbReference>
<dbReference type="Pfam" id="PF01380">
    <property type="entry name" value="SIS"/>
    <property type="match status" value="1"/>
</dbReference>
<comment type="caution">
    <text evidence="2">The sequence shown here is derived from an EMBL/GenBank/DDBJ whole genome shotgun (WGS) entry which is preliminary data.</text>
</comment>
<keyword evidence="3" id="KW-1185">Reference proteome</keyword>
<evidence type="ECO:0000313" key="3">
    <source>
        <dbReference type="Proteomes" id="UP000186890"/>
    </source>
</evidence>
<accession>A0A1Q8E831</accession>
<reference evidence="3" key="1">
    <citation type="submission" date="2016-12" db="EMBL/GenBank/DDBJ databases">
        <authorList>
            <person name="Gulvik C.A."/>
        </authorList>
    </citation>
    <scope>NUCLEOTIDE SEQUENCE [LARGE SCALE GENOMIC DNA]</scope>
    <source>
        <strain evidence="3">NED12-00049-6B</strain>
    </source>
</reference>
<feature type="domain" description="SIS" evidence="1">
    <location>
        <begin position="100"/>
        <end position="240"/>
    </location>
</feature>
<dbReference type="EMBL" id="MSJM01000004">
    <property type="protein sequence ID" value="OLF47943.1"/>
    <property type="molecule type" value="Genomic_DNA"/>
</dbReference>
<dbReference type="PANTHER" id="PTHR30514">
    <property type="entry name" value="GLUCOKINASE"/>
    <property type="match status" value="1"/>
</dbReference>
<dbReference type="GO" id="GO:0003700">
    <property type="term" value="F:DNA-binding transcription factor activity"/>
    <property type="evidence" value="ECO:0007669"/>
    <property type="project" value="InterPro"/>
</dbReference>
<dbReference type="InterPro" id="IPR009057">
    <property type="entry name" value="Homeodomain-like_sf"/>
</dbReference>
<dbReference type="RefSeq" id="WP_075104817.1">
    <property type="nucleotide sequence ID" value="NZ_MSJM01000004.1"/>
</dbReference>
<protein>
    <recommendedName>
        <fullName evidence="1">SIS domain-containing protein</fullName>
    </recommendedName>
</protein>
<evidence type="ECO:0000313" key="2">
    <source>
        <dbReference type="EMBL" id="OLF47943.1"/>
    </source>
</evidence>
<sequence length="242" mass="27939">MHAKIYYLNKYFPNNHFLKEDKEIIETILNMIRNNDDLDIRKVAEKNYISASSITRLVKRSACSNYKEFIFQLKTSLERGSAESSDSYPYSIFNADVTELDSFFQAAFESGKIYLYGEGFCQFIVDYLYRKLLLQKIFPIDLNGVEISHISDRTPYTLLIFSHSGENKNGLQKIRECKEFGGQVVAFTATENSSYTKAADLSFIVQNGHSHRDFENSHLNLFFGNSINLLEHIIDRTLNKTD</sequence>
<dbReference type="GO" id="GO:1901135">
    <property type="term" value="P:carbohydrate derivative metabolic process"/>
    <property type="evidence" value="ECO:0007669"/>
    <property type="project" value="InterPro"/>
</dbReference>
<dbReference type="PROSITE" id="PS51464">
    <property type="entry name" value="SIS"/>
    <property type="match status" value="1"/>
</dbReference>
<dbReference type="InterPro" id="IPR047640">
    <property type="entry name" value="RpiR-like"/>
</dbReference>
<dbReference type="GO" id="GO:0003677">
    <property type="term" value="F:DNA binding"/>
    <property type="evidence" value="ECO:0007669"/>
    <property type="project" value="InterPro"/>
</dbReference>
<dbReference type="InterPro" id="IPR046348">
    <property type="entry name" value="SIS_dom_sf"/>
</dbReference>
<evidence type="ECO:0000259" key="1">
    <source>
        <dbReference type="PROSITE" id="PS51464"/>
    </source>
</evidence>
<dbReference type="AlphaFoldDB" id="A0A1Q8E831"/>
<gene>
    <name evidence="2" type="ORF">BU202_05645</name>
</gene>
<dbReference type="Proteomes" id="UP000186890">
    <property type="component" value="Unassembled WGS sequence"/>
</dbReference>
<dbReference type="PANTHER" id="PTHR30514:SF21">
    <property type="entry name" value="RPIR-FAMILY TRANSCRIPTIONAL REGULATOR"/>
    <property type="match status" value="1"/>
</dbReference>